<sequence length="108" mass="11416">MKRIFITASVLFAPLNNAYAGCSYGCRNLTNEKALLNSGLLLLPFAGLGVWGSIDSLKKNKLSSLLFCVLLSVVNFSGLIAMYFIGGYGFLGAIVGTGLLMFLSPKGA</sequence>
<evidence type="ECO:0000256" key="1">
    <source>
        <dbReference type="SAM" id="Phobius"/>
    </source>
</evidence>
<reference evidence="2 3" key="1">
    <citation type="submission" date="2024-01" db="EMBL/GenBank/DDBJ databases">
        <title>AV1 has a protective and therapeutic effect against plant viruses.</title>
        <authorList>
            <person name="Wang F."/>
        </authorList>
    </citation>
    <scope>NUCLEOTIDE SEQUENCE [LARGE SCALE GENOMIC DNA]</scope>
    <source>
        <strain evidence="2 3">AV1</strain>
    </source>
</reference>
<accession>A0ABZ1DGP3</accession>
<gene>
    <name evidence="2" type="ORF">VPX56_19605</name>
</gene>
<organism evidence="2 3">
    <name type="scientific">Enterobacter wuhouensis</name>
    <dbReference type="NCBI Taxonomy" id="2529381"/>
    <lineage>
        <taxon>Bacteria</taxon>
        <taxon>Pseudomonadati</taxon>
        <taxon>Pseudomonadota</taxon>
        <taxon>Gammaproteobacteria</taxon>
        <taxon>Enterobacterales</taxon>
        <taxon>Enterobacteriaceae</taxon>
        <taxon>Enterobacter</taxon>
    </lineage>
</organism>
<keyword evidence="1" id="KW-0812">Transmembrane</keyword>
<feature type="transmembrane region" description="Helical" evidence="1">
    <location>
        <begin position="36"/>
        <end position="54"/>
    </location>
</feature>
<keyword evidence="3" id="KW-1185">Reference proteome</keyword>
<dbReference type="Proteomes" id="UP001330482">
    <property type="component" value="Chromosome"/>
</dbReference>
<evidence type="ECO:0000313" key="3">
    <source>
        <dbReference type="Proteomes" id="UP001330482"/>
    </source>
</evidence>
<keyword evidence="1" id="KW-1133">Transmembrane helix</keyword>
<evidence type="ECO:0000313" key="2">
    <source>
        <dbReference type="EMBL" id="WRW30948.1"/>
    </source>
</evidence>
<keyword evidence="1" id="KW-0472">Membrane</keyword>
<proteinExistence type="predicted"/>
<dbReference type="EMBL" id="CP142124">
    <property type="protein sequence ID" value="WRW30948.1"/>
    <property type="molecule type" value="Genomic_DNA"/>
</dbReference>
<feature type="transmembrane region" description="Helical" evidence="1">
    <location>
        <begin position="85"/>
        <end position="103"/>
    </location>
</feature>
<evidence type="ECO:0008006" key="4">
    <source>
        <dbReference type="Google" id="ProtNLM"/>
    </source>
</evidence>
<name>A0ABZ1DGP3_9ENTR</name>
<dbReference type="RefSeq" id="WP_326468444.1">
    <property type="nucleotide sequence ID" value="NZ_CP142124.1"/>
</dbReference>
<protein>
    <recommendedName>
        <fullName evidence="4">MFS transporter</fullName>
    </recommendedName>
</protein>